<comment type="caution">
    <text evidence="2">The sequence shown here is derived from an EMBL/GenBank/DDBJ whole genome shotgun (WGS) entry which is preliminary data.</text>
</comment>
<organism evidence="2 3">
    <name type="scientific">Phytomonospora endophytica</name>
    <dbReference type="NCBI Taxonomy" id="714109"/>
    <lineage>
        <taxon>Bacteria</taxon>
        <taxon>Bacillati</taxon>
        <taxon>Actinomycetota</taxon>
        <taxon>Actinomycetes</taxon>
        <taxon>Micromonosporales</taxon>
        <taxon>Micromonosporaceae</taxon>
        <taxon>Phytomonospora</taxon>
    </lineage>
</organism>
<evidence type="ECO:0000313" key="2">
    <source>
        <dbReference type="EMBL" id="MBB6038945.1"/>
    </source>
</evidence>
<sequence>MLNIEVLDFTATTAHPATTNEMEILMRKTANNIRTTEHKAERNAATREARTKTARKSALNARQYDFRRGGYRR</sequence>
<protein>
    <submittedName>
        <fullName evidence="2">Uncharacterized protein</fullName>
    </submittedName>
</protein>
<dbReference type="RefSeq" id="WP_184791891.1">
    <property type="nucleotide sequence ID" value="NZ_BONT01000055.1"/>
</dbReference>
<dbReference type="EMBL" id="JACHGT010000019">
    <property type="protein sequence ID" value="MBB6038945.1"/>
    <property type="molecule type" value="Genomic_DNA"/>
</dbReference>
<name>A0A841FRS0_9ACTN</name>
<dbReference type="Proteomes" id="UP000548476">
    <property type="component" value="Unassembled WGS sequence"/>
</dbReference>
<proteinExistence type="predicted"/>
<feature type="compositionally biased region" description="Basic and acidic residues" evidence="1">
    <location>
        <begin position="64"/>
        <end position="73"/>
    </location>
</feature>
<keyword evidence="3" id="KW-1185">Reference proteome</keyword>
<gene>
    <name evidence="2" type="ORF">HNR73_006834</name>
</gene>
<feature type="compositionally biased region" description="Basic and acidic residues" evidence="1">
    <location>
        <begin position="35"/>
        <end position="51"/>
    </location>
</feature>
<evidence type="ECO:0000313" key="3">
    <source>
        <dbReference type="Proteomes" id="UP000548476"/>
    </source>
</evidence>
<accession>A0A841FRS0</accession>
<reference evidence="2 3" key="1">
    <citation type="submission" date="2020-08" db="EMBL/GenBank/DDBJ databases">
        <title>Genomic Encyclopedia of Type Strains, Phase IV (KMG-IV): sequencing the most valuable type-strain genomes for metagenomic binning, comparative biology and taxonomic classification.</title>
        <authorList>
            <person name="Goeker M."/>
        </authorList>
    </citation>
    <scope>NUCLEOTIDE SEQUENCE [LARGE SCALE GENOMIC DNA]</scope>
    <source>
        <strain evidence="2 3">YIM 65646</strain>
    </source>
</reference>
<feature type="region of interest" description="Disordered" evidence="1">
    <location>
        <begin position="30"/>
        <end position="73"/>
    </location>
</feature>
<evidence type="ECO:0000256" key="1">
    <source>
        <dbReference type="SAM" id="MobiDB-lite"/>
    </source>
</evidence>
<dbReference type="AlphaFoldDB" id="A0A841FRS0"/>